<dbReference type="SUPFAM" id="SSF56784">
    <property type="entry name" value="HAD-like"/>
    <property type="match status" value="1"/>
</dbReference>
<dbReference type="InterPro" id="IPR017969">
    <property type="entry name" value="Heavy-metal-associated_CS"/>
</dbReference>
<evidence type="ECO:0000256" key="1">
    <source>
        <dbReference type="ARBA" id="ARBA00004651"/>
    </source>
</evidence>
<evidence type="ECO:0000256" key="2">
    <source>
        <dbReference type="ARBA" id="ARBA00006024"/>
    </source>
</evidence>
<evidence type="ECO:0000259" key="16">
    <source>
        <dbReference type="PROSITE" id="PS50846"/>
    </source>
</evidence>
<keyword evidence="10 14" id="KW-1133">Transmembrane helix</keyword>
<keyword evidence="4" id="KW-0597">Phosphoprotein</keyword>
<dbReference type="SFLD" id="SFLDG00002">
    <property type="entry name" value="C1.7:_P-type_atpase_like"/>
    <property type="match status" value="1"/>
</dbReference>
<dbReference type="PANTHER" id="PTHR48085:SF5">
    <property type="entry name" value="CADMIUM_ZINC-TRANSPORTING ATPASE HMA4-RELATED"/>
    <property type="match status" value="1"/>
</dbReference>
<sequence>MDCAACAAKIDTAVRGLEGVVDVSVSASAGRMTVGHTPEARMEAVADRVRSLGYRATPEAASEPVPRMLPQASASSAHDHDHAHANDHDHGHDHADHASPDRAEDARPAPAPEDAGLRVLVTGMDCAACAAKIDTAVRRLDGVKDVAVSVSGGSVRIAHDGRLAADAVVRQIRNLGYGAEAEASAPAGAAVSASGPTPHAHDHAGGDEAAGPWWWTRKARLTIACGAALLVATVVGHLFPQLEKPAFLVALLVGLVPVARRAFVAARFGTPFSIETLMTIAAVGAVFIGAQEEAATVVLLFLVGEMLEGVAATRARRSIQGLTALVPKTALIEESGQTREVPAESLSVGAVILVRPGDRIPADGAVVEGTGEVDEAPVTGESVPKRKAVGDPVFAGTISAGSVLRVRVTAAAADNTIARVVKLVEEAQESKSETERFIDRFSRYYTPAVLVVGALVALVPPLLFGASWNEWIYKGLAILLIGCPCALVISTPAAIAAGLSAGARRGLLMKGGVVLETLGKITAIAFDKTGTLTAGRPVVTDVVAVGRPARDVLSLAAALEKGSSHPLALAILEKAKADKAPVPPAFDANAVPGEGVEGKVGGETVFLGSPKAAARRLDIGADRLAEIGALNAEGKTVSVLLANGALAGFLAMRDEPRPDAVDALAGLKASGIRPVMLTGDNRTTAEAVAKGLSIEARAELLPQDKQRIVRELQAEGLKVAKVGDGINDAPALAAADVGIAMGGGTDVALETADAAALHGRVRDVPDMIALSKAVMGNIRQNIGIALGLKALFLVTTVAGITGLWPAILADTGATVLVTANAMRVLGWKPR</sequence>
<keyword evidence="9" id="KW-1278">Translocase</keyword>
<dbReference type="GO" id="GO:0016463">
    <property type="term" value="F:P-type zinc transporter activity"/>
    <property type="evidence" value="ECO:0007669"/>
    <property type="project" value="UniProtKB-EC"/>
</dbReference>
<dbReference type="GO" id="GO:0016887">
    <property type="term" value="F:ATP hydrolysis activity"/>
    <property type="evidence" value="ECO:0007669"/>
    <property type="project" value="InterPro"/>
</dbReference>
<evidence type="ECO:0000256" key="6">
    <source>
        <dbReference type="ARBA" id="ARBA00022723"/>
    </source>
</evidence>
<keyword evidence="6 14" id="KW-0479">Metal-binding</keyword>
<dbReference type="AlphaFoldDB" id="A0A916ZDA9"/>
<comment type="caution">
    <text evidence="17">The sequence shown here is derived from an EMBL/GenBank/DDBJ whole genome shotgun (WGS) entry which is preliminary data.</text>
</comment>
<dbReference type="NCBIfam" id="TIGR01512">
    <property type="entry name" value="ATPase-IB2_Cd"/>
    <property type="match status" value="1"/>
</dbReference>
<dbReference type="Pfam" id="PF00122">
    <property type="entry name" value="E1-E2_ATPase"/>
    <property type="match status" value="1"/>
</dbReference>
<name>A0A916ZDA9_9HYPH</name>
<dbReference type="InterPro" id="IPR006121">
    <property type="entry name" value="HMA_dom"/>
</dbReference>
<dbReference type="PRINTS" id="PR00941">
    <property type="entry name" value="CDATPASE"/>
</dbReference>
<feature type="domain" description="HMA" evidence="16">
    <location>
        <begin position="115"/>
        <end position="180"/>
    </location>
</feature>
<dbReference type="Gene3D" id="2.70.150.10">
    <property type="entry name" value="Calcium-transporting ATPase, cytoplasmic transduction domain A"/>
    <property type="match status" value="1"/>
</dbReference>
<dbReference type="SFLD" id="SFLDS00003">
    <property type="entry name" value="Haloacid_Dehalogenase"/>
    <property type="match status" value="1"/>
</dbReference>
<dbReference type="InterPro" id="IPR023214">
    <property type="entry name" value="HAD_sf"/>
</dbReference>
<dbReference type="EC" id="7.2.2.12" evidence="12"/>
<dbReference type="Gene3D" id="3.40.50.1000">
    <property type="entry name" value="HAD superfamily/HAD-like"/>
    <property type="match status" value="1"/>
</dbReference>
<dbReference type="CDD" id="cd00371">
    <property type="entry name" value="HMA"/>
    <property type="match status" value="2"/>
</dbReference>
<evidence type="ECO:0000256" key="11">
    <source>
        <dbReference type="ARBA" id="ARBA00023136"/>
    </source>
</evidence>
<dbReference type="GO" id="GO:0015086">
    <property type="term" value="F:cadmium ion transmembrane transporter activity"/>
    <property type="evidence" value="ECO:0007669"/>
    <property type="project" value="TreeGrafter"/>
</dbReference>
<keyword evidence="3 14" id="KW-1003">Cell membrane</keyword>
<dbReference type="EMBL" id="BMIQ01000001">
    <property type="protein sequence ID" value="GGD87418.1"/>
    <property type="molecule type" value="Genomic_DNA"/>
</dbReference>
<accession>A0A916ZDA9</accession>
<dbReference type="SUPFAM" id="SSF55008">
    <property type="entry name" value="HMA, heavy metal-associated domain"/>
    <property type="match status" value="2"/>
</dbReference>
<dbReference type="InterPro" id="IPR018303">
    <property type="entry name" value="ATPase_P-typ_P_site"/>
</dbReference>
<dbReference type="SFLD" id="SFLDF00027">
    <property type="entry name" value="p-type_atpase"/>
    <property type="match status" value="1"/>
</dbReference>
<keyword evidence="7 14" id="KW-0547">Nucleotide-binding</keyword>
<keyword evidence="18" id="KW-1185">Reference proteome</keyword>
<dbReference type="Gene3D" id="3.40.1110.10">
    <property type="entry name" value="Calcium-transporting ATPase, cytoplasmic domain N"/>
    <property type="match status" value="1"/>
</dbReference>
<dbReference type="PROSITE" id="PS50846">
    <property type="entry name" value="HMA_2"/>
    <property type="match status" value="2"/>
</dbReference>
<dbReference type="InterPro" id="IPR023299">
    <property type="entry name" value="ATPase_P-typ_cyto_dom_N"/>
</dbReference>
<dbReference type="InterPro" id="IPR044492">
    <property type="entry name" value="P_typ_ATPase_HD_dom"/>
</dbReference>
<dbReference type="Gene3D" id="3.30.70.100">
    <property type="match status" value="2"/>
</dbReference>
<feature type="transmembrane region" description="Helical" evidence="14">
    <location>
        <begin position="476"/>
        <end position="499"/>
    </location>
</feature>
<comment type="similarity">
    <text evidence="2 14">Belongs to the cation transport ATPase (P-type) (TC 3.A.3) family. Type IB subfamily.</text>
</comment>
<evidence type="ECO:0000256" key="15">
    <source>
        <dbReference type="SAM" id="MobiDB-lite"/>
    </source>
</evidence>
<dbReference type="Pfam" id="PF00403">
    <property type="entry name" value="HMA"/>
    <property type="match status" value="2"/>
</dbReference>
<dbReference type="InterPro" id="IPR059000">
    <property type="entry name" value="ATPase_P-type_domA"/>
</dbReference>
<dbReference type="PROSITE" id="PS01047">
    <property type="entry name" value="HMA_1"/>
    <property type="match status" value="1"/>
</dbReference>
<reference evidence="17" key="1">
    <citation type="journal article" date="2014" name="Int. J. Syst. Evol. Microbiol.">
        <title>Complete genome sequence of Corynebacterium casei LMG S-19264T (=DSM 44701T), isolated from a smear-ripened cheese.</title>
        <authorList>
            <consortium name="US DOE Joint Genome Institute (JGI-PGF)"/>
            <person name="Walter F."/>
            <person name="Albersmeier A."/>
            <person name="Kalinowski J."/>
            <person name="Ruckert C."/>
        </authorList>
    </citation>
    <scope>NUCLEOTIDE SEQUENCE</scope>
    <source>
        <strain evidence="17">CGMCC 1.15367</strain>
    </source>
</reference>
<dbReference type="InterPro" id="IPR027256">
    <property type="entry name" value="P-typ_ATPase_IB"/>
</dbReference>
<dbReference type="NCBIfam" id="TIGR01525">
    <property type="entry name" value="ATPase-IB_hvy"/>
    <property type="match status" value="1"/>
</dbReference>
<dbReference type="InterPro" id="IPR008250">
    <property type="entry name" value="ATPase_P-typ_transduc_dom_A_sf"/>
</dbReference>
<dbReference type="FunFam" id="2.70.150.10:FF:000002">
    <property type="entry name" value="Copper-transporting ATPase 1, putative"/>
    <property type="match status" value="1"/>
</dbReference>
<dbReference type="NCBIfam" id="TIGR01511">
    <property type="entry name" value="ATPase-IB1_Cu"/>
    <property type="match status" value="1"/>
</dbReference>
<comment type="subcellular location">
    <subcellularLocation>
        <location evidence="1">Cell membrane</location>
        <topology evidence="1">Multi-pass membrane protein</topology>
    </subcellularLocation>
</comment>
<evidence type="ECO:0000256" key="7">
    <source>
        <dbReference type="ARBA" id="ARBA00022741"/>
    </source>
</evidence>
<evidence type="ECO:0000313" key="17">
    <source>
        <dbReference type="EMBL" id="GGD87418.1"/>
    </source>
</evidence>
<dbReference type="PANTHER" id="PTHR48085">
    <property type="entry name" value="CADMIUM/ZINC-TRANSPORTING ATPASE HMA2-RELATED"/>
    <property type="match status" value="1"/>
</dbReference>
<feature type="transmembrane region" description="Helical" evidence="14">
    <location>
        <begin position="294"/>
        <end position="312"/>
    </location>
</feature>
<keyword evidence="5 14" id="KW-0812">Transmembrane</keyword>
<feature type="domain" description="HMA" evidence="16">
    <location>
        <begin position="1"/>
        <end position="57"/>
    </location>
</feature>
<feature type="transmembrane region" description="Helical" evidence="14">
    <location>
        <begin position="270"/>
        <end position="288"/>
    </location>
</feature>
<feature type="transmembrane region" description="Helical" evidence="14">
    <location>
        <begin position="444"/>
        <end position="464"/>
    </location>
</feature>
<feature type="region of interest" description="Disordered" evidence="15">
    <location>
        <begin position="72"/>
        <end position="111"/>
    </location>
</feature>
<evidence type="ECO:0000256" key="14">
    <source>
        <dbReference type="RuleBase" id="RU362081"/>
    </source>
</evidence>
<feature type="transmembrane region" description="Helical" evidence="14">
    <location>
        <begin position="245"/>
        <end position="263"/>
    </location>
</feature>
<dbReference type="InterPro" id="IPR051014">
    <property type="entry name" value="Cation_Transport_ATPase_IB"/>
</dbReference>
<feature type="transmembrane region" description="Helical" evidence="14">
    <location>
        <begin position="221"/>
        <end position="239"/>
    </location>
</feature>
<dbReference type="InterPro" id="IPR023298">
    <property type="entry name" value="ATPase_P-typ_TM_dom_sf"/>
</dbReference>
<dbReference type="PRINTS" id="PR00119">
    <property type="entry name" value="CATATPASE"/>
</dbReference>
<dbReference type="SUPFAM" id="SSF81665">
    <property type="entry name" value="Calcium ATPase, transmembrane domain M"/>
    <property type="match status" value="1"/>
</dbReference>
<proteinExistence type="inferred from homology"/>
<dbReference type="PROSITE" id="PS00154">
    <property type="entry name" value="ATPASE_E1_E2"/>
    <property type="match status" value="1"/>
</dbReference>
<evidence type="ECO:0000256" key="9">
    <source>
        <dbReference type="ARBA" id="ARBA00022967"/>
    </source>
</evidence>
<evidence type="ECO:0000256" key="10">
    <source>
        <dbReference type="ARBA" id="ARBA00022989"/>
    </source>
</evidence>
<dbReference type="InterPro" id="IPR036412">
    <property type="entry name" value="HAD-like_sf"/>
</dbReference>
<evidence type="ECO:0000256" key="8">
    <source>
        <dbReference type="ARBA" id="ARBA00022840"/>
    </source>
</evidence>
<keyword evidence="11 14" id="KW-0472">Membrane</keyword>
<feature type="transmembrane region" description="Helical" evidence="14">
    <location>
        <begin position="782"/>
        <end position="800"/>
    </location>
</feature>
<dbReference type="Proteomes" id="UP000644699">
    <property type="component" value="Unassembled WGS sequence"/>
</dbReference>
<dbReference type="GO" id="GO:0046872">
    <property type="term" value="F:metal ion binding"/>
    <property type="evidence" value="ECO:0007669"/>
    <property type="project" value="UniProtKB-KW"/>
</dbReference>
<evidence type="ECO:0000256" key="4">
    <source>
        <dbReference type="ARBA" id="ARBA00022553"/>
    </source>
</evidence>
<dbReference type="InterPro" id="IPR001757">
    <property type="entry name" value="P_typ_ATPase"/>
</dbReference>
<dbReference type="InterPro" id="IPR036163">
    <property type="entry name" value="HMA_dom_sf"/>
</dbReference>
<evidence type="ECO:0000313" key="18">
    <source>
        <dbReference type="Proteomes" id="UP000644699"/>
    </source>
</evidence>
<reference evidence="17" key="2">
    <citation type="submission" date="2020-09" db="EMBL/GenBank/DDBJ databases">
        <authorList>
            <person name="Sun Q."/>
            <person name="Zhou Y."/>
        </authorList>
    </citation>
    <scope>NUCLEOTIDE SEQUENCE</scope>
    <source>
        <strain evidence="17">CGMCC 1.15367</strain>
    </source>
</reference>
<dbReference type="Pfam" id="PF00702">
    <property type="entry name" value="Hydrolase"/>
    <property type="match status" value="1"/>
</dbReference>
<keyword evidence="8 14" id="KW-0067">ATP-binding</keyword>
<evidence type="ECO:0000256" key="3">
    <source>
        <dbReference type="ARBA" id="ARBA00022475"/>
    </source>
</evidence>
<protein>
    <recommendedName>
        <fullName evidence="12">P-type Zn(2+) transporter</fullName>
        <ecNumber evidence="12">7.2.2.12</ecNumber>
    </recommendedName>
</protein>
<evidence type="ECO:0000256" key="13">
    <source>
        <dbReference type="ARBA" id="ARBA00047308"/>
    </source>
</evidence>
<evidence type="ECO:0000256" key="5">
    <source>
        <dbReference type="ARBA" id="ARBA00022692"/>
    </source>
</evidence>
<gene>
    <name evidence="17" type="ORF">GCM10011390_02680</name>
</gene>
<dbReference type="GO" id="GO:0005886">
    <property type="term" value="C:plasma membrane"/>
    <property type="evidence" value="ECO:0007669"/>
    <property type="project" value="UniProtKB-SubCell"/>
</dbReference>
<organism evidence="17 18">
    <name type="scientific">Aureimonas endophytica</name>
    <dbReference type="NCBI Taxonomy" id="2027858"/>
    <lineage>
        <taxon>Bacteria</taxon>
        <taxon>Pseudomonadati</taxon>
        <taxon>Pseudomonadota</taxon>
        <taxon>Alphaproteobacteria</taxon>
        <taxon>Hyphomicrobiales</taxon>
        <taxon>Aurantimonadaceae</taxon>
        <taxon>Aureimonas</taxon>
    </lineage>
</organism>
<evidence type="ECO:0000256" key="12">
    <source>
        <dbReference type="ARBA" id="ARBA00039097"/>
    </source>
</evidence>
<feature type="compositionally biased region" description="Basic and acidic residues" evidence="15">
    <location>
        <begin position="77"/>
        <end position="107"/>
    </location>
</feature>
<comment type="catalytic activity">
    <reaction evidence="13">
        <text>Zn(2+)(in) + ATP + H2O = Zn(2+)(out) + ADP + phosphate + H(+)</text>
        <dbReference type="Rhea" id="RHEA:20621"/>
        <dbReference type="ChEBI" id="CHEBI:15377"/>
        <dbReference type="ChEBI" id="CHEBI:15378"/>
        <dbReference type="ChEBI" id="CHEBI:29105"/>
        <dbReference type="ChEBI" id="CHEBI:30616"/>
        <dbReference type="ChEBI" id="CHEBI:43474"/>
        <dbReference type="ChEBI" id="CHEBI:456216"/>
        <dbReference type="EC" id="7.2.2.12"/>
    </reaction>
</comment>
<dbReference type="SUPFAM" id="SSF81653">
    <property type="entry name" value="Calcium ATPase, transduction domain A"/>
    <property type="match status" value="1"/>
</dbReference>
<dbReference type="GO" id="GO:0005524">
    <property type="term" value="F:ATP binding"/>
    <property type="evidence" value="ECO:0007669"/>
    <property type="project" value="UniProtKB-UniRule"/>
</dbReference>
<dbReference type="NCBIfam" id="TIGR01494">
    <property type="entry name" value="ATPase_P-type"/>
    <property type="match status" value="1"/>
</dbReference>